<evidence type="ECO:0008006" key="3">
    <source>
        <dbReference type="Google" id="ProtNLM"/>
    </source>
</evidence>
<dbReference type="InterPro" id="IPR019285">
    <property type="entry name" value="DUF2336"/>
</dbReference>
<dbReference type="RefSeq" id="WP_188909889.1">
    <property type="nucleotide sequence ID" value="NZ_BMMF01000002.1"/>
</dbReference>
<accession>A0A917V2I1</accession>
<proteinExistence type="predicted"/>
<dbReference type="PIRSF" id="PIRSF035865">
    <property type="entry name" value="UCP035865"/>
    <property type="match status" value="1"/>
</dbReference>
<name>A0A917V2I1_9HYPH</name>
<organism evidence="1 2">
    <name type="scientific">Salinarimonas ramus</name>
    <dbReference type="NCBI Taxonomy" id="690164"/>
    <lineage>
        <taxon>Bacteria</taxon>
        <taxon>Pseudomonadati</taxon>
        <taxon>Pseudomonadota</taxon>
        <taxon>Alphaproteobacteria</taxon>
        <taxon>Hyphomicrobiales</taxon>
        <taxon>Salinarimonadaceae</taxon>
        <taxon>Salinarimonas</taxon>
    </lineage>
</organism>
<dbReference type="InterPro" id="IPR014598">
    <property type="entry name" value="UCP035865"/>
</dbReference>
<dbReference type="EMBL" id="BMMF01000002">
    <property type="protein sequence ID" value="GGK24085.1"/>
    <property type="molecule type" value="Genomic_DNA"/>
</dbReference>
<evidence type="ECO:0000313" key="2">
    <source>
        <dbReference type="Proteomes" id="UP000600449"/>
    </source>
</evidence>
<protein>
    <recommendedName>
        <fullName evidence="3">DUF2336 domain-containing protein</fullName>
    </recommendedName>
</protein>
<keyword evidence="2" id="KW-1185">Reference proteome</keyword>
<evidence type="ECO:0000313" key="1">
    <source>
        <dbReference type="EMBL" id="GGK24085.1"/>
    </source>
</evidence>
<dbReference type="Proteomes" id="UP000600449">
    <property type="component" value="Unassembled WGS sequence"/>
</dbReference>
<comment type="caution">
    <text evidence="1">The sequence shown here is derived from an EMBL/GenBank/DDBJ whole genome shotgun (WGS) entry which is preliminary data.</text>
</comment>
<dbReference type="Pfam" id="PF10098">
    <property type="entry name" value="DUF2336"/>
    <property type="match status" value="1"/>
</dbReference>
<gene>
    <name evidence="1" type="ORF">GCM10011322_08430</name>
</gene>
<dbReference type="AlphaFoldDB" id="A0A917V2I1"/>
<reference evidence="1 2" key="1">
    <citation type="journal article" date="2014" name="Int. J. Syst. Evol. Microbiol.">
        <title>Complete genome sequence of Corynebacterium casei LMG S-19264T (=DSM 44701T), isolated from a smear-ripened cheese.</title>
        <authorList>
            <consortium name="US DOE Joint Genome Institute (JGI-PGF)"/>
            <person name="Walter F."/>
            <person name="Albersmeier A."/>
            <person name="Kalinowski J."/>
            <person name="Ruckert C."/>
        </authorList>
    </citation>
    <scope>NUCLEOTIDE SEQUENCE [LARGE SCALE GENOMIC DNA]</scope>
    <source>
        <strain evidence="1 2">CGMCC 1.9161</strain>
    </source>
</reference>
<sequence length="404" mass="42912">MIVRRFLLWARTASPGDRAEAVSALARAYLYGELAPADRRDAETALTAMLDDPSPLVRRALAEAVANAPDAPRHIVVALASDQSAIAALVLARSPLLTDADLVDAAALGDDFVQTAIALRPRLTSAVAAALAEIACAQAVSELLGNPGATLAVSTFARINERLGEDPEIREALLARADCPVDVRQAIAVALASRLELFVVERGWLSAERSARIVREAREKTTVALSAGPAADALRLVTHLRRTGQLTPAMILRAVLSRAMPFVEAAFADLADMPAKRVVALLHDPRGAGFPALYRRAKLPPALLPAFEAAFSALREPQGEGAGVGAQLSRRMVERVLSACAALPAEEAGKLLVLLRRYEVEAAREEAREASRVMAEDAALDVALSHVERGIVEAIRSRRLGIAA</sequence>